<dbReference type="PROSITE" id="PS51100">
    <property type="entry name" value="PTS_EIIB_TYPE_3"/>
    <property type="match status" value="1"/>
</dbReference>
<dbReference type="PANTHER" id="PTHR34581">
    <property type="entry name" value="PTS SYSTEM N,N'-DIACETYLCHITOBIOSE-SPECIFIC EIIB COMPONENT"/>
    <property type="match status" value="1"/>
</dbReference>
<dbReference type="SUPFAM" id="SSF52794">
    <property type="entry name" value="PTS system IIB component-like"/>
    <property type="match status" value="1"/>
</dbReference>
<evidence type="ECO:0000259" key="8">
    <source>
        <dbReference type="PROSITE" id="PS51100"/>
    </source>
</evidence>
<evidence type="ECO:0000256" key="5">
    <source>
        <dbReference type="ARBA" id="ARBA00022683"/>
    </source>
</evidence>
<dbReference type="GeneID" id="98003192"/>
<dbReference type="CDD" id="cd05564">
    <property type="entry name" value="PTS_IIB_chitobiose_lichenan"/>
    <property type="match status" value="1"/>
</dbReference>
<keyword evidence="4" id="KW-0808">Transferase</keyword>
<reference evidence="9 10" key="1">
    <citation type="submission" date="2008-10" db="EMBL/GenBank/DDBJ databases">
        <title>Draft genome sequence of Collinsella stercoris (DSM 13279).</title>
        <authorList>
            <person name="Sudarsanam P."/>
            <person name="Ley R."/>
            <person name="Guruge J."/>
            <person name="Turnbaugh P.J."/>
            <person name="Mahowald M."/>
            <person name="Liep D."/>
            <person name="Gordon J."/>
        </authorList>
    </citation>
    <scope>NUCLEOTIDE SEQUENCE [LARGE SCALE GENOMIC DNA]</scope>
    <source>
        <strain evidence="9 10">DSM 13279</strain>
    </source>
</reference>
<keyword evidence="2" id="KW-0597">Phosphoprotein</keyword>
<evidence type="ECO:0000313" key="9">
    <source>
        <dbReference type="EMBL" id="EEA90350.1"/>
    </source>
</evidence>
<dbReference type="OrthoDB" id="9808134at2"/>
<dbReference type="STRING" id="445975.COLSTE_01457"/>
<dbReference type="Pfam" id="PF02302">
    <property type="entry name" value="PTS_IIB"/>
    <property type="match status" value="1"/>
</dbReference>
<dbReference type="InterPro" id="IPR051819">
    <property type="entry name" value="PTS_sugar-specific_EIIB"/>
</dbReference>
<keyword evidence="5" id="KW-0598">Phosphotransferase system</keyword>
<dbReference type="AlphaFoldDB" id="B6GBJ7"/>
<evidence type="ECO:0000256" key="7">
    <source>
        <dbReference type="PROSITE-ProRule" id="PRU00423"/>
    </source>
</evidence>
<proteinExistence type="predicted"/>
<keyword evidence="6" id="KW-0418">Kinase</keyword>
<evidence type="ECO:0000256" key="3">
    <source>
        <dbReference type="ARBA" id="ARBA00022597"/>
    </source>
</evidence>
<dbReference type="EMBL" id="ABXJ01000077">
    <property type="protein sequence ID" value="EEA90350.1"/>
    <property type="molecule type" value="Genomic_DNA"/>
</dbReference>
<evidence type="ECO:0000313" key="10">
    <source>
        <dbReference type="Proteomes" id="UP000003560"/>
    </source>
</evidence>
<evidence type="ECO:0000256" key="2">
    <source>
        <dbReference type="ARBA" id="ARBA00022553"/>
    </source>
</evidence>
<dbReference type="InterPro" id="IPR036095">
    <property type="entry name" value="PTS_EIIB-like_sf"/>
</dbReference>
<dbReference type="HOGENOM" id="CLU_147323_2_1_11"/>
<keyword evidence="10" id="KW-1185">Reference proteome</keyword>
<feature type="domain" description="PTS EIIB type-3" evidence="8">
    <location>
        <begin position="1"/>
        <end position="99"/>
    </location>
</feature>
<dbReference type="InterPro" id="IPR013012">
    <property type="entry name" value="PTS_EIIB_3"/>
</dbReference>
<organism evidence="9 10">
    <name type="scientific">Collinsella stercoris DSM 13279</name>
    <dbReference type="NCBI Taxonomy" id="445975"/>
    <lineage>
        <taxon>Bacteria</taxon>
        <taxon>Bacillati</taxon>
        <taxon>Actinomycetota</taxon>
        <taxon>Coriobacteriia</taxon>
        <taxon>Coriobacteriales</taxon>
        <taxon>Coriobacteriaceae</taxon>
        <taxon>Collinsella</taxon>
    </lineage>
</organism>
<dbReference type="PANTHER" id="PTHR34581:SF2">
    <property type="entry name" value="PTS SYSTEM N,N'-DIACETYLCHITOBIOSE-SPECIFIC EIIB COMPONENT"/>
    <property type="match status" value="1"/>
</dbReference>
<dbReference type="InterPro" id="IPR003501">
    <property type="entry name" value="PTS_EIIB_2/3"/>
</dbReference>
<dbReference type="Proteomes" id="UP000003560">
    <property type="component" value="Unassembled WGS sequence"/>
</dbReference>
<dbReference type="eggNOG" id="COG1440">
    <property type="taxonomic scope" value="Bacteria"/>
</dbReference>
<protein>
    <submittedName>
        <fullName evidence="9">PTS system, Lactose/Cellobiose specific IIB subunit</fullName>
    </submittedName>
</protein>
<dbReference type="GO" id="GO:0009401">
    <property type="term" value="P:phosphoenolpyruvate-dependent sugar phosphotransferase system"/>
    <property type="evidence" value="ECO:0007669"/>
    <property type="project" value="UniProtKB-KW"/>
</dbReference>
<sequence>MKVLLVCAAGMSTSILMKKLEKYAAEQGIEFEISATGVSNAAVECEGADCVLMGPQVSYQKANVEKAVDPIPVAVIPPADYGIGNCANIFKLIDGLVQG</sequence>
<dbReference type="GO" id="GO:0016301">
    <property type="term" value="F:kinase activity"/>
    <property type="evidence" value="ECO:0007669"/>
    <property type="project" value="UniProtKB-KW"/>
</dbReference>
<evidence type="ECO:0000256" key="1">
    <source>
        <dbReference type="ARBA" id="ARBA00022448"/>
    </source>
</evidence>
<dbReference type="Gene3D" id="3.40.50.2300">
    <property type="match status" value="1"/>
</dbReference>
<dbReference type="GO" id="GO:0008982">
    <property type="term" value="F:protein-N(PI)-phosphohistidine-sugar phosphotransferase activity"/>
    <property type="evidence" value="ECO:0007669"/>
    <property type="project" value="InterPro"/>
</dbReference>
<name>B6GBJ7_9ACTN</name>
<dbReference type="RefSeq" id="WP_006721100.1">
    <property type="nucleotide sequence ID" value="NZ_CP085935.1"/>
</dbReference>
<evidence type="ECO:0000256" key="4">
    <source>
        <dbReference type="ARBA" id="ARBA00022679"/>
    </source>
</evidence>
<accession>B6GBJ7</accession>
<keyword evidence="3" id="KW-0762">Sugar transport</keyword>
<reference evidence="9 10" key="2">
    <citation type="submission" date="2008-10" db="EMBL/GenBank/DDBJ databases">
        <authorList>
            <person name="Fulton L."/>
            <person name="Clifton S."/>
            <person name="Fulton B."/>
            <person name="Xu J."/>
            <person name="Minx P."/>
            <person name="Pepin K.H."/>
            <person name="Johnson M."/>
            <person name="Thiruvilangam P."/>
            <person name="Bhonagiri V."/>
            <person name="Nash W.E."/>
            <person name="Mardis E.R."/>
            <person name="Wilson R.K."/>
        </authorList>
    </citation>
    <scope>NUCLEOTIDE SEQUENCE [LARGE SCALE GENOMIC DNA]</scope>
    <source>
        <strain evidence="9 10">DSM 13279</strain>
    </source>
</reference>
<feature type="modified residue" description="Phosphocysteine; by EIIA" evidence="7">
    <location>
        <position position="7"/>
    </location>
</feature>
<keyword evidence="1" id="KW-0813">Transport</keyword>
<gene>
    <name evidence="9" type="ORF">COLSTE_01457</name>
</gene>
<comment type="caution">
    <text evidence="9">The sequence shown here is derived from an EMBL/GenBank/DDBJ whole genome shotgun (WGS) entry which is preliminary data.</text>
</comment>
<evidence type="ECO:0000256" key="6">
    <source>
        <dbReference type="ARBA" id="ARBA00022777"/>
    </source>
</evidence>